<dbReference type="PROSITE" id="PS50330">
    <property type="entry name" value="UIM"/>
    <property type="match status" value="1"/>
</dbReference>
<reference evidence="2 3" key="1">
    <citation type="submission" date="2022-12" db="EMBL/GenBank/DDBJ databases">
        <title>Chromosome-level genome of Tegillarca granosa.</title>
        <authorList>
            <person name="Kim J."/>
        </authorList>
    </citation>
    <scope>NUCLEOTIDE SEQUENCE [LARGE SCALE GENOMIC DNA]</scope>
    <source>
        <strain evidence="2">Teg-2019</strain>
        <tissue evidence="2">Adductor muscle</tissue>
    </source>
</reference>
<sequence>MEFPELGKNCHESSCKQLAETIYTTIHMDVQSLLERYTQTSVLLKGVKQKRAAALFRTAGPSKTTTQNKPKNTPKPQNTTMSQIGRDFNRQRQERQAQSQPVQNIQAGLSEDEALAQAIQMSLSESQQPSWHNQNSSVPK</sequence>
<organism evidence="2 3">
    <name type="scientific">Tegillarca granosa</name>
    <name type="common">Malaysian cockle</name>
    <name type="synonym">Anadara granosa</name>
    <dbReference type="NCBI Taxonomy" id="220873"/>
    <lineage>
        <taxon>Eukaryota</taxon>
        <taxon>Metazoa</taxon>
        <taxon>Spiralia</taxon>
        <taxon>Lophotrochozoa</taxon>
        <taxon>Mollusca</taxon>
        <taxon>Bivalvia</taxon>
        <taxon>Autobranchia</taxon>
        <taxon>Pteriomorphia</taxon>
        <taxon>Arcoida</taxon>
        <taxon>Arcoidea</taxon>
        <taxon>Arcidae</taxon>
        <taxon>Tegillarca</taxon>
    </lineage>
</organism>
<feature type="compositionally biased region" description="Low complexity" evidence="1">
    <location>
        <begin position="63"/>
        <end position="80"/>
    </location>
</feature>
<accession>A0ABQ9E2J0</accession>
<dbReference type="InterPro" id="IPR003903">
    <property type="entry name" value="UIM_dom"/>
</dbReference>
<keyword evidence="3" id="KW-1185">Reference proteome</keyword>
<dbReference type="Proteomes" id="UP001217089">
    <property type="component" value="Unassembled WGS sequence"/>
</dbReference>
<feature type="compositionally biased region" description="Polar residues" evidence="1">
    <location>
        <begin position="119"/>
        <end position="140"/>
    </location>
</feature>
<gene>
    <name evidence="2" type="ORF">KUTeg_024323</name>
</gene>
<feature type="region of interest" description="Disordered" evidence="1">
    <location>
        <begin position="55"/>
        <end position="140"/>
    </location>
</feature>
<comment type="caution">
    <text evidence="2">The sequence shown here is derived from an EMBL/GenBank/DDBJ whole genome shotgun (WGS) entry which is preliminary data.</text>
</comment>
<protein>
    <submittedName>
        <fullName evidence="2">Uncharacterized protein</fullName>
    </submittedName>
</protein>
<evidence type="ECO:0000313" key="3">
    <source>
        <dbReference type="Proteomes" id="UP001217089"/>
    </source>
</evidence>
<proteinExistence type="predicted"/>
<evidence type="ECO:0000313" key="2">
    <source>
        <dbReference type="EMBL" id="KAJ8297792.1"/>
    </source>
</evidence>
<evidence type="ECO:0000256" key="1">
    <source>
        <dbReference type="SAM" id="MobiDB-lite"/>
    </source>
</evidence>
<feature type="compositionally biased region" description="Polar residues" evidence="1">
    <location>
        <begin position="96"/>
        <end position="107"/>
    </location>
</feature>
<name>A0ABQ9E2J0_TEGGR</name>
<dbReference type="EMBL" id="JARBDR010000923">
    <property type="protein sequence ID" value="KAJ8297792.1"/>
    <property type="molecule type" value="Genomic_DNA"/>
</dbReference>